<dbReference type="STRING" id="171291.SAMN02745154_00630"/>
<keyword evidence="2" id="KW-1185">Reference proteome</keyword>
<reference evidence="2" key="1">
    <citation type="submission" date="2017-02" db="EMBL/GenBank/DDBJ databases">
        <authorList>
            <person name="Varghese N."/>
            <person name="Submissions S."/>
        </authorList>
    </citation>
    <scope>NUCLEOTIDE SEQUENCE [LARGE SCALE GENOMIC DNA]</scope>
    <source>
        <strain evidence="2">ATCC 27862</strain>
    </source>
</reference>
<protein>
    <submittedName>
        <fullName evidence="1">Uncharacterized protein</fullName>
    </submittedName>
</protein>
<name>A0A1T4M5E9_9BACT</name>
<dbReference type="EMBL" id="FUXF01000029">
    <property type="protein sequence ID" value="SJZ62141.1"/>
    <property type="molecule type" value="Genomic_DNA"/>
</dbReference>
<gene>
    <name evidence="1" type="ORF">SAMN02745154_00630</name>
</gene>
<proteinExistence type="predicted"/>
<dbReference type="RefSeq" id="WP_078747340.1">
    <property type="nucleotide sequence ID" value="NZ_CP137850.1"/>
</dbReference>
<organism evidence="1 2">
    <name type="scientific">Mycoplasmopsis verecunda</name>
    <dbReference type="NCBI Taxonomy" id="171291"/>
    <lineage>
        <taxon>Bacteria</taxon>
        <taxon>Bacillati</taxon>
        <taxon>Mycoplasmatota</taxon>
        <taxon>Mycoplasmoidales</taxon>
        <taxon>Metamycoplasmataceae</taxon>
        <taxon>Mycoplasmopsis</taxon>
    </lineage>
</organism>
<evidence type="ECO:0000313" key="2">
    <source>
        <dbReference type="Proteomes" id="UP000190389"/>
    </source>
</evidence>
<accession>A0A1T4M5E9</accession>
<dbReference type="AlphaFoldDB" id="A0A1T4M5E9"/>
<evidence type="ECO:0000313" key="1">
    <source>
        <dbReference type="EMBL" id="SJZ62141.1"/>
    </source>
</evidence>
<sequence length="633" mass="74193">MTKKMRNLAIIFGTLTATSIIAITTGVVISVEKTSKNKNKKISEINQLLSNLKIQKRVRNDTSNLYDMDTFKSVLEDLWDRTKNNYFPPIDLGFINIVIENMVTKNNVFQNGSKNDKIKAWANINITNNIINDLSNPSAGLLIDIVPAQQIDLKDYLSLVNKVTPIDATKHSEFIELAPTLQTINTETETNDFKRDPKNLETILYYLKNSIIKNHPEMQLNMLNTLDLNYLINKPKNVKYDTKWWEAENLFYVNKYKNRNIDKKANFPDFTSGYQIFDNLIRENNQIYSPKKFLDENKEPINPIKDIEMVEVKLPYNTLGEVLNSNIDSDIKKSVSNFVVNALNSYHLNFQIISQDNDERLYNSPIFDDYVSKNSNQKIKFYKIKIPLYADYGKPKLQTIFRKPNTILLNYFPVEYDEHNMYKIQHMDIIERYYEFVKWATPIFEKQAQRVLDSENLDRYQYLEVLKQANDDVFKVKRNIPATINKNQPVKTVEYIVPIFDNGNGLELLVNTRNDFNYLWVDIYNMHKRVLRNFQSSPQSFLSSSNYQLDENNSDILSNNRIVLDEIRRKFGDLSSLSTLNLSTLTDFSDEEYLKYFMSQIKEQNIDINTNLIDWKSIKKYDPPLGNKQDWSK</sequence>
<dbReference type="Proteomes" id="UP000190389">
    <property type="component" value="Unassembled WGS sequence"/>
</dbReference>